<dbReference type="InterPro" id="IPR050306">
    <property type="entry name" value="PfkB_Carbo_kinase"/>
</dbReference>
<keyword evidence="4" id="KW-0418">Kinase</keyword>
<reference evidence="7 8" key="1">
    <citation type="submission" date="2021-03" db="EMBL/GenBank/DDBJ databases">
        <title>Sequencing the genomes of 1000 actinobacteria strains.</title>
        <authorList>
            <person name="Klenk H.-P."/>
        </authorList>
    </citation>
    <scope>NUCLEOTIDE SEQUENCE [LARGE SCALE GENOMIC DNA]</scope>
    <source>
        <strain evidence="7 8">DSM 15454</strain>
    </source>
</reference>
<accession>A0ABS4W8M8</accession>
<dbReference type="EC" id="2.7.1.4" evidence="7"/>
<organism evidence="7 8">
    <name type="scientific">Paeniglutamicibacter psychrophenolicus</name>
    <dbReference type="NCBI Taxonomy" id="257454"/>
    <lineage>
        <taxon>Bacteria</taxon>
        <taxon>Bacillati</taxon>
        <taxon>Actinomycetota</taxon>
        <taxon>Actinomycetes</taxon>
        <taxon>Micrococcales</taxon>
        <taxon>Micrococcaceae</taxon>
        <taxon>Paeniglutamicibacter</taxon>
    </lineage>
</organism>
<sequence length="323" mass="33836">MATDRYIEVDTPRTKDEEPDVLTVIGEALVDVLSGGISAPRSFVGGSPLNVAVGLAKLGHPTTFIGRWGKDEYGVMIQQSLAANDVRYICGPDDAPTSTARGILDPVGAASYTFDMHWDLPELPADTPALAEARAVHTGSLATLVEPGASKVRKLIEAARPHATISYDPNIRPSLITDHAAAVANVERFVALADVVRASDSDLEWLYPHRSVEDTAAAWLALGPAMVVATYGSGGPWGLVKAGTARTAAPVVDVADTVGAGDSFISAMISALESRGLLGSERRGHLHALDTGTLTEILDYAARAAAITVSRPGANPPTRQEIS</sequence>
<feature type="domain" description="Carbohydrate kinase PfkB" evidence="6">
    <location>
        <begin position="41"/>
        <end position="318"/>
    </location>
</feature>
<evidence type="ECO:0000256" key="5">
    <source>
        <dbReference type="ARBA" id="ARBA00022840"/>
    </source>
</evidence>
<dbReference type="PROSITE" id="PS00584">
    <property type="entry name" value="PFKB_KINASES_2"/>
    <property type="match status" value="1"/>
</dbReference>
<evidence type="ECO:0000256" key="4">
    <source>
        <dbReference type="ARBA" id="ARBA00022777"/>
    </source>
</evidence>
<dbReference type="CDD" id="cd01167">
    <property type="entry name" value="bac_FRK"/>
    <property type="match status" value="1"/>
</dbReference>
<dbReference type="Pfam" id="PF00294">
    <property type="entry name" value="PfkB"/>
    <property type="match status" value="1"/>
</dbReference>
<evidence type="ECO:0000256" key="3">
    <source>
        <dbReference type="ARBA" id="ARBA00022741"/>
    </source>
</evidence>
<dbReference type="InterPro" id="IPR029056">
    <property type="entry name" value="Ribokinase-like"/>
</dbReference>
<keyword evidence="8" id="KW-1185">Reference proteome</keyword>
<dbReference type="PANTHER" id="PTHR43085">
    <property type="entry name" value="HEXOKINASE FAMILY MEMBER"/>
    <property type="match status" value="1"/>
</dbReference>
<evidence type="ECO:0000259" key="6">
    <source>
        <dbReference type="Pfam" id="PF00294"/>
    </source>
</evidence>
<dbReference type="InterPro" id="IPR011611">
    <property type="entry name" value="PfkB_dom"/>
</dbReference>
<dbReference type="GO" id="GO:0008865">
    <property type="term" value="F:fructokinase activity"/>
    <property type="evidence" value="ECO:0007669"/>
    <property type="project" value="UniProtKB-EC"/>
</dbReference>
<comment type="caution">
    <text evidence="7">The sequence shown here is derived from an EMBL/GenBank/DDBJ whole genome shotgun (WGS) entry which is preliminary data.</text>
</comment>
<gene>
    <name evidence="7" type="ORF">JOF46_000474</name>
</gene>
<keyword evidence="3" id="KW-0547">Nucleotide-binding</keyword>
<comment type="similarity">
    <text evidence="1">Belongs to the carbohydrate kinase PfkB family.</text>
</comment>
<name>A0ABS4W8M8_9MICC</name>
<evidence type="ECO:0000313" key="7">
    <source>
        <dbReference type="EMBL" id="MBP2372562.1"/>
    </source>
</evidence>
<dbReference type="PANTHER" id="PTHR43085:SF1">
    <property type="entry name" value="PSEUDOURIDINE KINASE-RELATED"/>
    <property type="match status" value="1"/>
</dbReference>
<dbReference type="EMBL" id="JAGIOE010000001">
    <property type="protein sequence ID" value="MBP2372562.1"/>
    <property type="molecule type" value="Genomic_DNA"/>
</dbReference>
<keyword evidence="2 7" id="KW-0808">Transferase</keyword>
<keyword evidence="5" id="KW-0067">ATP-binding</keyword>
<dbReference type="Gene3D" id="3.40.1190.20">
    <property type="match status" value="1"/>
</dbReference>
<protein>
    <submittedName>
        <fullName evidence="7">Fructokinase</fullName>
        <ecNumber evidence="7">2.7.1.4</ecNumber>
    </submittedName>
</protein>
<evidence type="ECO:0000256" key="1">
    <source>
        <dbReference type="ARBA" id="ARBA00010688"/>
    </source>
</evidence>
<dbReference type="Proteomes" id="UP000766570">
    <property type="component" value="Unassembled WGS sequence"/>
</dbReference>
<evidence type="ECO:0000256" key="2">
    <source>
        <dbReference type="ARBA" id="ARBA00022679"/>
    </source>
</evidence>
<dbReference type="SUPFAM" id="SSF53613">
    <property type="entry name" value="Ribokinase-like"/>
    <property type="match status" value="1"/>
</dbReference>
<dbReference type="PROSITE" id="PS00583">
    <property type="entry name" value="PFKB_KINASES_1"/>
    <property type="match status" value="1"/>
</dbReference>
<proteinExistence type="inferred from homology"/>
<dbReference type="InterPro" id="IPR002173">
    <property type="entry name" value="Carboh/pur_kinase_PfkB_CS"/>
</dbReference>
<evidence type="ECO:0000313" key="8">
    <source>
        <dbReference type="Proteomes" id="UP000766570"/>
    </source>
</evidence>